<dbReference type="Proteomes" id="UP000669133">
    <property type="component" value="Unassembled WGS sequence"/>
</dbReference>
<protein>
    <submittedName>
        <fullName evidence="2">Uncharacterized protein</fullName>
    </submittedName>
</protein>
<dbReference type="EMBL" id="JAEOAQ010000006">
    <property type="protein sequence ID" value="KAG5418120.1"/>
    <property type="molecule type" value="Genomic_DNA"/>
</dbReference>
<name>A0A8H7ZA87_9ASCO</name>
<feature type="compositionally biased region" description="Polar residues" evidence="1">
    <location>
        <begin position="18"/>
        <end position="68"/>
    </location>
</feature>
<sequence>MSDNVPLTPPRRSSSSRKQSTVTTPNQYALLTPATSTKKQQKSFGTAISNGKLSVITPNTPQKSPSKSTYRKRNFNDIFNEPSTHQNEKLPMGLFLPSPRIVGSGRNGKHLPAHKREAEVPTTPGKQVITEQMVRQWQESDEEEVEVMTLEEAEKIPRVSLPNPFLATEEPKADSFPENEIDYNTHMELIDKTGKRKVVKLTKNQMKIKPKKLSFEGL</sequence>
<dbReference type="OrthoDB" id="3997968at2759"/>
<keyword evidence="3" id="KW-1185">Reference proteome</keyword>
<gene>
    <name evidence="2" type="ORF">I9W82_004449</name>
</gene>
<evidence type="ECO:0000313" key="2">
    <source>
        <dbReference type="EMBL" id="KAG5418120.1"/>
    </source>
</evidence>
<dbReference type="RefSeq" id="XP_067547236.1">
    <property type="nucleotide sequence ID" value="XM_067693522.1"/>
</dbReference>
<evidence type="ECO:0000256" key="1">
    <source>
        <dbReference type="SAM" id="MobiDB-lite"/>
    </source>
</evidence>
<evidence type="ECO:0000313" key="3">
    <source>
        <dbReference type="Proteomes" id="UP000669133"/>
    </source>
</evidence>
<accession>A0A8H7ZA87</accession>
<dbReference type="GeneID" id="93653078"/>
<feature type="region of interest" description="Disordered" evidence="1">
    <location>
        <begin position="1"/>
        <end position="71"/>
    </location>
</feature>
<feature type="region of interest" description="Disordered" evidence="1">
    <location>
        <begin position="161"/>
        <end position="180"/>
    </location>
</feature>
<proteinExistence type="predicted"/>
<dbReference type="AlphaFoldDB" id="A0A8H7ZA87"/>
<reference evidence="2 3" key="1">
    <citation type="submission" date="2020-12" db="EMBL/GenBank/DDBJ databases">
        <title>Effect of drift, selection, and recombination on the evolution of hybrid genomes in Candida yeast pathogens.</title>
        <authorList>
            <person name="Mixao V."/>
            <person name="Ksiezopolska E."/>
            <person name="Saus E."/>
            <person name="Boekhout T."/>
            <person name="Gacser A."/>
            <person name="Gabaldon T."/>
        </authorList>
    </citation>
    <scope>NUCLEOTIDE SEQUENCE [LARGE SCALE GENOMIC DNA]</scope>
    <source>
        <strain evidence="2 3">BP57</strain>
    </source>
</reference>
<organism evidence="2 3">
    <name type="scientific">Candida metapsilosis</name>
    <dbReference type="NCBI Taxonomy" id="273372"/>
    <lineage>
        <taxon>Eukaryota</taxon>
        <taxon>Fungi</taxon>
        <taxon>Dikarya</taxon>
        <taxon>Ascomycota</taxon>
        <taxon>Saccharomycotina</taxon>
        <taxon>Pichiomycetes</taxon>
        <taxon>Debaryomycetaceae</taxon>
        <taxon>Candida/Lodderomyces clade</taxon>
        <taxon>Candida</taxon>
    </lineage>
</organism>
<comment type="caution">
    <text evidence="2">The sequence shown here is derived from an EMBL/GenBank/DDBJ whole genome shotgun (WGS) entry which is preliminary data.</text>
</comment>